<dbReference type="PROSITE" id="PS50102">
    <property type="entry name" value="RRM"/>
    <property type="match status" value="2"/>
</dbReference>
<keyword evidence="6" id="KW-1185">Reference proteome</keyword>
<keyword evidence="1 2" id="KW-0694">RNA-binding</keyword>
<feature type="region of interest" description="Disordered" evidence="3">
    <location>
        <begin position="694"/>
        <end position="735"/>
    </location>
</feature>
<dbReference type="SMART" id="SM00360">
    <property type="entry name" value="RRM"/>
    <property type="match status" value="2"/>
</dbReference>
<feature type="region of interest" description="Disordered" evidence="3">
    <location>
        <begin position="92"/>
        <end position="165"/>
    </location>
</feature>
<dbReference type="OrthoDB" id="410044at2759"/>
<dbReference type="STRING" id="1229662.W3XI29"/>
<dbReference type="InParanoid" id="W3XI29"/>
<reference evidence="6" key="1">
    <citation type="journal article" date="2015" name="BMC Genomics">
        <title>Genomic and transcriptomic analysis of the endophytic fungus Pestalotiopsis fici reveals its lifestyle and high potential for synthesis of natural products.</title>
        <authorList>
            <person name="Wang X."/>
            <person name="Zhang X."/>
            <person name="Liu L."/>
            <person name="Xiang M."/>
            <person name="Wang W."/>
            <person name="Sun X."/>
            <person name="Che Y."/>
            <person name="Guo L."/>
            <person name="Liu G."/>
            <person name="Guo L."/>
            <person name="Wang C."/>
            <person name="Yin W.B."/>
            <person name="Stadler M."/>
            <person name="Zhang X."/>
            <person name="Liu X."/>
        </authorList>
    </citation>
    <scope>NUCLEOTIDE SEQUENCE [LARGE SCALE GENOMIC DNA]</scope>
    <source>
        <strain evidence="6">W106-1 / CGMCC3.15140</strain>
    </source>
</reference>
<evidence type="ECO:0000313" key="6">
    <source>
        <dbReference type="Proteomes" id="UP000030651"/>
    </source>
</evidence>
<feature type="compositionally biased region" description="Polar residues" evidence="3">
    <location>
        <begin position="710"/>
        <end position="719"/>
    </location>
</feature>
<feature type="domain" description="RRM" evidence="4">
    <location>
        <begin position="435"/>
        <end position="514"/>
    </location>
</feature>
<dbReference type="OMA" id="HTIKEHE"/>
<dbReference type="Pfam" id="PF00076">
    <property type="entry name" value="RRM_1"/>
    <property type="match status" value="2"/>
</dbReference>
<feature type="compositionally biased region" description="Polar residues" evidence="3">
    <location>
        <begin position="136"/>
        <end position="147"/>
    </location>
</feature>
<protein>
    <recommendedName>
        <fullName evidence="4">RRM domain-containing protein</fullName>
    </recommendedName>
</protein>
<feature type="compositionally biased region" description="Low complexity" evidence="3">
    <location>
        <begin position="10"/>
        <end position="44"/>
    </location>
</feature>
<dbReference type="RefSeq" id="XP_007829693.1">
    <property type="nucleotide sequence ID" value="XM_007831502.1"/>
</dbReference>
<dbReference type="EMBL" id="KI912110">
    <property type="protein sequence ID" value="ETS84896.1"/>
    <property type="molecule type" value="Genomic_DNA"/>
</dbReference>
<dbReference type="Gene3D" id="3.30.70.330">
    <property type="match status" value="2"/>
</dbReference>
<dbReference type="InterPro" id="IPR012677">
    <property type="entry name" value="Nucleotide-bd_a/b_plait_sf"/>
</dbReference>
<dbReference type="GeneID" id="19267934"/>
<dbReference type="PANTHER" id="PTHR21245">
    <property type="entry name" value="HETEROGENEOUS NUCLEAR RIBONUCLEOPROTEIN"/>
    <property type="match status" value="1"/>
</dbReference>
<feature type="domain" description="RRM" evidence="4">
    <location>
        <begin position="252"/>
        <end position="351"/>
    </location>
</feature>
<feature type="compositionally biased region" description="Basic and acidic residues" evidence="3">
    <location>
        <begin position="726"/>
        <end position="735"/>
    </location>
</feature>
<evidence type="ECO:0000256" key="2">
    <source>
        <dbReference type="PROSITE-ProRule" id="PRU00176"/>
    </source>
</evidence>
<evidence type="ECO:0000256" key="1">
    <source>
        <dbReference type="ARBA" id="ARBA00022884"/>
    </source>
</evidence>
<feature type="compositionally biased region" description="Polar residues" evidence="3">
    <location>
        <begin position="113"/>
        <end position="126"/>
    </location>
</feature>
<accession>W3XI29</accession>
<feature type="region of interest" description="Disordered" evidence="3">
    <location>
        <begin position="1"/>
        <end position="64"/>
    </location>
</feature>
<dbReference type="GO" id="GO:0003723">
    <property type="term" value="F:RNA binding"/>
    <property type="evidence" value="ECO:0007669"/>
    <property type="project" value="UniProtKB-UniRule"/>
</dbReference>
<dbReference type="SUPFAM" id="SSF54928">
    <property type="entry name" value="RNA-binding domain, RBD"/>
    <property type="match status" value="2"/>
</dbReference>
<dbReference type="HOGENOM" id="CLU_447601_0_0_1"/>
<dbReference type="KEGG" id="pfy:PFICI_02921"/>
<gene>
    <name evidence="5" type="ORF">PFICI_02921</name>
</gene>
<dbReference type="Proteomes" id="UP000030651">
    <property type="component" value="Unassembled WGS sequence"/>
</dbReference>
<evidence type="ECO:0000256" key="3">
    <source>
        <dbReference type="SAM" id="MobiDB-lite"/>
    </source>
</evidence>
<dbReference type="InterPro" id="IPR035979">
    <property type="entry name" value="RBD_domain_sf"/>
</dbReference>
<name>W3XI29_PESFW</name>
<proteinExistence type="predicted"/>
<dbReference type="AlphaFoldDB" id="W3XI29"/>
<evidence type="ECO:0000259" key="4">
    <source>
        <dbReference type="PROSITE" id="PS50102"/>
    </source>
</evidence>
<organism evidence="5 6">
    <name type="scientific">Pestalotiopsis fici (strain W106-1 / CGMCC3.15140)</name>
    <dbReference type="NCBI Taxonomy" id="1229662"/>
    <lineage>
        <taxon>Eukaryota</taxon>
        <taxon>Fungi</taxon>
        <taxon>Dikarya</taxon>
        <taxon>Ascomycota</taxon>
        <taxon>Pezizomycotina</taxon>
        <taxon>Sordariomycetes</taxon>
        <taxon>Xylariomycetidae</taxon>
        <taxon>Amphisphaeriales</taxon>
        <taxon>Sporocadaceae</taxon>
        <taxon>Pestalotiopsis</taxon>
    </lineage>
</organism>
<sequence length="735" mass="79203">MEESFRFTGRATSASAAARRNAERATALRGNLTSPSNMSSSSDSEGGGAPLHSGGPSVAPTEDASICTAEDTPKTTRGVAALTSSVPALTIGHNSSATYLPPHLRGSRDEAQDQMNQTGSSFQLGNAPTDGDVFGNSDTEGLDSTQGYHDAAGLHLGLPDNARHHVSSDHDMVATTGDDDGDMQPAPGSTLRRNFTSGAMLGSPEPRDLGSVTRSASAQMLPASRSSGSLMASDSRHQVGGVDAQAFYSPGACVFVANLPEGVDDVHLEAEVTRSFSEYGTVFVKIRRDARNMPFAFCQFTSEADAKVAMAKGKGRMIFGRACRTEPVRANRTYIMHRTNGDNLEVEEARDALADRGFYPLEKCEMLPPDIQAQQGMSRSVLVKLKKFDPTKELQSAFRHHSRYRVIPFDEQKGTQVTKLDPAELWLQRYEVDRRSIFIGDLPYGYPLLEQRLQTVLSEFGDVADIQLVSREPRGDGRTPTTFAFVEFGRPDMAATAVDGLKGHQLFGYNVRVERKVCRDANIRGTQRFSAARGRTYQSPSYERGQGRFYNALESPETPLRSADAPRRLAGPDTATVANTATGRYDWSSPTLGTGNNYTTSPYPMTEHGQNATAYNPASPPMPGQYAPHGLMGHPMSPQMATPLAHMAAANAMSPYALYASQYSWMSPYLADPQYAPYALAHLANEANTQANAGNVAGTEAGGEDDDQPDTPTRIANGSNTRGRNARREGGGNDA</sequence>
<evidence type="ECO:0000313" key="5">
    <source>
        <dbReference type="EMBL" id="ETS84896.1"/>
    </source>
</evidence>
<dbReference type="CDD" id="cd00590">
    <property type="entry name" value="RRM_SF"/>
    <property type="match status" value="1"/>
</dbReference>
<dbReference type="eggNOG" id="ENOG502QUGB">
    <property type="taxonomic scope" value="Eukaryota"/>
</dbReference>
<dbReference type="InterPro" id="IPR000504">
    <property type="entry name" value="RRM_dom"/>
</dbReference>